<evidence type="ECO:0000313" key="17">
    <source>
        <dbReference type="EMBL" id="CAF4368815.1"/>
    </source>
</evidence>
<dbReference type="GO" id="GO:0016605">
    <property type="term" value="C:PML body"/>
    <property type="evidence" value="ECO:0007669"/>
    <property type="project" value="TreeGrafter"/>
</dbReference>
<dbReference type="Proteomes" id="UP000663848">
    <property type="component" value="Unassembled WGS sequence"/>
</dbReference>
<evidence type="ECO:0000256" key="9">
    <source>
        <dbReference type="ARBA" id="ARBA00023204"/>
    </source>
</evidence>
<comment type="subcellular location">
    <subcellularLocation>
        <location evidence="3">Nucleus</location>
    </subcellularLocation>
</comment>
<dbReference type="Proteomes" id="UP000663833">
    <property type="component" value="Unassembled WGS sequence"/>
</dbReference>
<dbReference type="InterPro" id="IPR054109">
    <property type="entry name" value="UBA_8"/>
</dbReference>
<protein>
    <recommendedName>
        <fullName evidence="12">UBA-like domain-containing protein</fullName>
    </recommendedName>
</protein>
<dbReference type="EMBL" id="CAJNXB010001726">
    <property type="protein sequence ID" value="CAF3190328.1"/>
    <property type="molecule type" value="Genomic_DNA"/>
</dbReference>
<dbReference type="SUPFAM" id="SSF56219">
    <property type="entry name" value="DNase I-like"/>
    <property type="match status" value="1"/>
</dbReference>
<evidence type="ECO:0000256" key="3">
    <source>
        <dbReference type="ARBA" id="ARBA00004123"/>
    </source>
</evidence>
<dbReference type="InterPro" id="IPR036691">
    <property type="entry name" value="Endo/exonu/phosph_ase_sf"/>
</dbReference>
<keyword evidence="10" id="KW-0539">Nucleus</keyword>
<evidence type="ECO:0000313" key="18">
    <source>
        <dbReference type="EMBL" id="CAF4604122.1"/>
    </source>
</evidence>
<dbReference type="EMBL" id="CAJNYD010002314">
    <property type="protein sequence ID" value="CAF3410650.1"/>
    <property type="molecule type" value="Genomic_DNA"/>
</dbReference>
<proteinExistence type="predicted"/>
<evidence type="ECO:0000256" key="4">
    <source>
        <dbReference type="ARBA" id="ARBA00022722"/>
    </source>
</evidence>
<evidence type="ECO:0000256" key="8">
    <source>
        <dbReference type="ARBA" id="ARBA00022842"/>
    </source>
</evidence>
<evidence type="ECO:0000256" key="10">
    <source>
        <dbReference type="ARBA" id="ARBA00023242"/>
    </source>
</evidence>
<dbReference type="Pfam" id="PF22566">
    <property type="entry name" value="UBA_8"/>
    <property type="match status" value="1"/>
</dbReference>
<evidence type="ECO:0000313" key="20">
    <source>
        <dbReference type="Proteomes" id="UP000663873"/>
    </source>
</evidence>
<keyword evidence="6" id="KW-0227">DNA damage</keyword>
<dbReference type="GO" id="GO:0005737">
    <property type="term" value="C:cytoplasm"/>
    <property type="evidence" value="ECO:0007669"/>
    <property type="project" value="TreeGrafter"/>
</dbReference>
<dbReference type="GO" id="GO:0006302">
    <property type="term" value="P:double-strand break repair"/>
    <property type="evidence" value="ECO:0007669"/>
    <property type="project" value="TreeGrafter"/>
</dbReference>
<keyword evidence="7" id="KW-0378">Hydrolase</keyword>
<evidence type="ECO:0000313" key="15">
    <source>
        <dbReference type="EMBL" id="CAF3419909.1"/>
    </source>
</evidence>
<dbReference type="EMBL" id="CAJOBP010002687">
    <property type="protein sequence ID" value="CAF4368815.1"/>
    <property type="molecule type" value="Genomic_DNA"/>
</dbReference>
<evidence type="ECO:0000313" key="13">
    <source>
        <dbReference type="EMBL" id="CAF3190328.1"/>
    </source>
</evidence>
<dbReference type="Gene3D" id="3.60.10.10">
    <property type="entry name" value="Endonuclease/exonuclease/phosphatase"/>
    <property type="match status" value="1"/>
</dbReference>
<keyword evidence="8" id="KW-0460">Magnesium</keyword>
<dbReference type="GO" id="GO:0046872">
    <property type="term" value="F:metal ion binding"/>
    <property type="evidence" value="ECO:0007669"/>
    <property type="project" value="UniProtKB-KW"/>
</dbReference>
<evidence type="ECO:0000313" key="19">
    <source>
        <dbReference type="Proteomes" id="UP000663833"/>
    </source>
</evidence>
<dbReference type="EMBL" id="CAJNYT010001577">
    <property type="protein sequence ID" value="CAF3419909.1"/>
    <property type="molecule type" value="Genomic_DNA"/>
</dbReference>
<dbReference type="Proteomes" id="UP000663873">
    <property type="component" value="Unassembled WGS sequence"/>
</dbReference>
<dbReference type="Proteomes" id="UP000663872">
    <property type="component" value="Unassembled WGS sequence"/>
</dbReference>
<accession>A0A818B322</accession>
<feature type="compositionally biased region" description="Acidic residues" evidence="11">
    <location>
        <begin position="16"/>
        <end position="27"/>
    </location>
</feature>
<keyword evidence="5" id="KW-0479">Metal-binding</keyword>
<dbReference type="PANTHER" id="PTHR15822:SF4">
    <property type="entry name" value="TYROSYL-DNA PHOSPHODIESTERASE 2"/>
    <property type="match status" value="1"/>
</dbReference>
<sequence>MTTAPSDDYQIIDDNQGNDENEFDSDSSNECPFNPDIASKLSAAFAKATGIEIEFAVQLLKDHEWNIDLALKATYEAKEHIKSIMATKQDWKDSKGEYFKILSWNTDTTDSDEVEINDLIEQRTETMIEILLREKPDIILLQQVGTIALTLIITSLSSLYDDESIQIDSPTNTNYVSIFTLKSNVEKKNVSTIQNSENWKMLKVEIEYKNSICMDLFNAFIDENTYSFCFEQINQNNPNHIVLFGISSQISDTCWDSKAINLNDLWEKTDQRPEATYTFDPELNSNITEKHGPQRYDRIFFRSPTSMNNQLKPVHMELEGIQRIKTSDILFPSKHWAIQGYFDIEN</sequence>
<dbReference type="AlphaFoldDB" id="A0A818B322"/>
<keyword evidence="4" id="KW-0540">Nuclease</keyword>
<feature type="domain" description="UBA-like" evidence="12">
    <location>
        <begin position="45"/>
        <end position="78"/>
    </location>
</feature>
<dbReference type="Proteomes" id="UP000663851">
    <property type="component" value="Unassembled WGS sequence"/>
</dbReference>
<dbReference type="EMBL" id="CAJOBR010001388">
    <property type="protein sequence ID" value="CAF4604122.1"/>
    <property type="molecule type" value="Genomic_DNA"/>
</dbReference>
<feature type="region of interest" description="Disordered" evidence="11">
    <location>
        <begin position="1"/>
        <end position="29"/>
    </location>
</feature>
<evidence type="ECO:0000256" key="1">
    <source>
        <dbReference type="ARBA" id="ARBA00001936"/>
    </source>
</evidence>
<organism evidence="14 19">
    <name type="scientific">Rotaria socialis</name>
    <dbReference type="NCBI Taxonomy" id="392032"/>
    <lineage>
        <taxon>Eukaryota</taxon>
        <taxon>Metazoa</taxon>
        <taxon>Spiralia</taxon>
        <taxon>Gnathifera</taxon>
        <taxon>Rotifera</taxon>
        <taxon>Eurotatoria</taxon>
        <taxon>Bdelloidea</taxon>
        <taxon>Philodinida</taxon>
        <taxon>Philodinidae</taxon>
        <taxon>Rotaria</taxon>
    </lineage>
</organism>
<dbReference type="InterPro" id="IPR051547">
    <property type="entry name" value="TDP2-like"/>
</dbReference>
<keyword evidence="9" id="KW-0234">DNA repair</keyword>
<dbReference type="CDD" id="cd14273">
    <property type="entry name" value="UBA_TAP-C_like"/>
    <property type="match status" value="1"/>
</dbReference>
<comment type="cofactor">
    <cofactor evidence="1">
        <name>Mn(2+)</name>
        <dbReference type="ChEBI" id="CHEBI:29035"/>
    </cofactor>
</comment>
<evidence type="ECO:0000256" key="6">
    <source>
        <dbReference type="ARBA" id="ARBA00022763"/>
    </source>
</evidence>
<name>A0A818B322_9BILA</name>
<evidence type="ECO:0000259" key="12">
    <source>
        <dbReference type="Pfam" id="PF22566"/>
    </source>
</evidence>
<keyword evidence="20" id="KW-1185">Reference proteome</keyword>
<gene>
    <name evidence="15" type="ORF">GRG538_LOCUS11701</name>
    <name evidence="16" type="ORF">HFQ381_LOCUS13293</name>
    <name evidence="14" type="ORF">LUA448_LOCUS18469</name>
    <name evidence="18" type="ORF">QYT958_LOCUS11758</name>
    <name evidence="13" type="ORF">TIS948_LOCUS11914</name>
    <name evidence="17" type="ORF">UJA718_LOCUS16947</name>
</gene>
<comment type="cofactor">
    <cofactor evidence="2">
        <name>Mg(2+)</name>
        <dbReference type="ChEBI" id="CHEBI:18420"/>
    </cofactor>
</comment>
<reference evidence="14" key="1">
    <citation type="submission" date="2021-02" db="EMBL/GenBank/DDBJ databases">
        <authorList>
            <person name="Nowell W R."/>
        </authorList>
    </citation>
    <scope>NUCLEOTIDE SEQUENCE</scope>
</reference>
<dbReference type="OrthoDB" id="9990356at2759"/>
<comment type="caution">
    <text evidence="14">The sequence shown here is derived from an EMBL/GenBank/DDBJ whole genome shotgun (WGS) entry which is preliminary data.</text>
</comment>
<evidence type="ECO:0000313" key="16">
    <source>
        <dbReference type="EMBL" id="CAF4297003.1"/>
    </source>
</evidence>
<dbReference type="Proteomes" id="UP000663825">
    <property type="component" value="Unassembled WGS sequence"/>
</dbReference>
<evidence type="ECO:0000313" key="14">
    <source>
        <dbReference type="EMBL" id="CAF3410650.1"/>
    </source>
</evidence>
<dbReference type="GO" id="GO:0003697">
    <property type="term" value="F:single-stranded DNA binding"/>
    <property type="evidence" value="ECO:0007669"/>
    <property type="project" value="TreeGrafter"/>
</dbReference>
<evidence type="ECO:0000256" key="2">
    <source>
        <dbReference type="ARBA" id="ARBA00001946"/>
    </source>
</evidence>
<evidence type="ECO:0000256" key="11">
    <source>
        <dbReference type="SAM" id="MobiDB-lite"/>
    </source>
</evidence>
<evidence type="ECO:0000256" key="7">
    <source>
        <dbReference type="ARBA" id="ARBA00022801"/>
    </source>
</evidence>
<dbReference type="GO" id="GO:0004518">
    <property type="term" value="F:nuclease activity"/>
    <property type="evidence" value="ECO:0007669"/>
    <property type="project" value="UniProtKB-KW"/>
</dbReference>
<evidence type="ECO:0000256" key="5">
    <source>
        <dbReference type="ARBA" id="ARBA00022723"/>
    </source>
</evidence>
<dbReference type="GO" id="GO:0070260">
    <property type="term" value="F:5'-tyrosyl-DNA phosphodiesterase activity"/>
    <property type="evidence" value="ECO:0007669"/>
    <property type="project" value="TreeGrafter"/>
</dbReference>
<dbReference type="EMBL" id="CAJOBO010000830">
    <property type="protein sequence ID" value="CAF4297003.1"/>
    <property type="molecule type" value="Genomic_DNA"/>
</dbReference>
<dbReference type="PANTHER" id="PTHR15822">
    <property type="entry name" value="TRAF AND TNF RECEPTOR-ASSOCIATED PROTEIN"/>
    <property type="match status" value="1"/>
</dbReference>